<evidence type="ECO:0000313" key="3">
    <source>
        <dbReference type="EMBL" id="KAH3689604.1"/>
    </source>
</evidence>
<sequence>MMMMMMITMMIYLRPTMNNRAIMEGATSLTPPSIAFSTCNTGTGCEPGQFQCLSGGCISIDLLCDSNPDCPDDSDETADCEGTVPCPLPDNTTVCQLRSIGCGLDNTTDIRPA</sequence>
<evidence type="ECO:0000256" key="1">
    <source>
        <dbReference type="ARBA" id="ARBA00023157"/>
    </source>
</evidence>
<keyword evidence="4" id="KW-1185">Reference proteome</keyword>
<reference evidence="3" key="2">
    <citation type="submission" date="2020-11" db="EMBL/GenBank/DDBJ databases">
        <authorList>
            <person name="McCartney M.A."/>
            <person name="Auch B."/>
            <person name="Kono T."/>
            <person name="Mallez S."/>
            <person name="Becker A."/>
            <person name="Gohl D.M."/>
            <person name="Silverstein K.A.T."/>
            <person name="Koren S."/>
            <person name="Bechman K.B."/>
            <person name="Herman A."/>
            <person name="Abrahante J.E."/>
            <person name="Garbe J."/>
        </authorList>
    </citation>
    <scope>NUCLEOTIDE SEQUENCE</scope>
    <source>
        <strain evidence="3">Duluth1</strain>
        <tissue evidence="3">Whole animal</tissue>
    </source>
</reference>
<dbReference type="InterPro" id="IPR023415">
    <property type="entry name" value="LDLR_class-A_CS"/>
</dbReference>
<organism evidence="3 4">
    <name type="scientific">Dreissena polymorpha</name>
    <name type="common">Zebra mussel</name>
    <name type="synonym">Mytilus polymorpha</name>
    <dbReference type="NCBI Taxonomy" id="45954"/>
    <lineage>
        <taxon>Eukaryota</taxon>
        <taxon>Metazoa</taxon>
        <taxon>Spiralia</taxon>
        <taxon>Lophotrochozoa</taxon>
        <taxon>Mollusca</taxon>
        <taxon>Bivalvia</taxon>
        <taxon>Autobranchia</taxon>
        <taxon>Heteroconchia</taxon>
        <taxon>Euheterodonta</taxon>
        <taxon>Imparidentia</taxon>
        <taxon>Neoheterodontei</taxon>
        <taxon>Myida</taxon>
        <taxon>Dreissenoidea</taxon>
        <taxon>Dreissenidae</taxon>
        <taxon>Dreissena</taxon>
    </lineage>
</organism>
<keyword evidence="1 2" id="KW-1015">Disulfide bond</keyword>
<protein>
    <submittedName>
        <fullName evidence="3">Uncharacterized protein</fullName>
    </submittedName>
</protein>
<evidence type="ECO:0000256" key="2">
    <source>
        <dbReference type="PROSITE-ProRule" id="PRU00124"/>
    </source>
</evidence>
<dbReference type="Proteomes" id="UP000828390">
    <property type="component" value="Unassembled WGS sequence"/>
</dbReference>
<dbReference type="Pfam" id="PF00057">
    <property type="entry name" value="Ldl_recept_a"/>
    <property type="match status" value="1"/>
</dbReference>
<evidence type="ECO:0000313" key="4">
    <source>
        <dbReference type="Proteomes" id="UP000828390"/>
    </source>
</evidence>
<gene>
    <name evidence="3" type="ORF">DPMN_190691</name>
</gene>
<dbReference type="InterPro" id="IPR002172">
    <property type="entry name" value="LDrepeatLR_classA_rpt"/>
</dbReference>
<accession>A0A9D4BD66</accession>
<dbReference type="AlphaFoldDB" id="A0A9D4BD66"/>
<dbReference type="PROSITE" id="PS01209">
    <property type="entry name" value="LDLRA_1"/>
    <property type="match status" value="1"/>
</dbReference>
<comment type="caution">
    <text evidence="2">Lacks conserved residue(s) required for the propagation of feature annotation.</text>
</comment>
<dbReference type="CDD" id="cd00112">
    <property type="entry name" value="LDLa"/>
    <property type="match status" value="1"/>
</dbReference>
<dbReference type="PROSITE" id="PS50068">
    <property type="entry name" value="LDLRA_2"/>
    <property type="match status" value="1"/>
</dbReference>
<dbReference type="SMART" id="SM00192">
    <property type="entry name" value="LDLa"/>
    <property type="match status" value="1"/>
</dbReference>
<dbReference type="EMBL" id="JAIWYP010000107">
    <property type="protein sequence ID" value="KAH3689604.1"/>
    <property type="molecule type" value="Genomic_DNA"/>
</dbReference>
<reference evidence="3" key="1">
    <citation type="journal article" date="2019" name="bioRxiv">
        <title>The Genome of the Zebra Mussel, Dreissena polymorpha: A Resource for Invasive Species Research.</title>
        <authorList>
            <person name="McCartney M.A."/>
            <person name="Auch B."/>
            <person name="Kono T."/>
            <person name="Mallez S."/>
            <person name="Zhang Y."/>
            <person name="Obille A."/>
            <person name="Becker A."/>
            <person name="Abrahante J.E."/>
            <person name="Garbe J."/>
            <person name="Badalamenti J.P."/>
            <person name="Herman A."/>
            <person name="Mangelson H."/>
            <person name="Liachko I."/>
            <person name="Sullivan S."/>
            <person name="Sone E.D."/>
            <person name="Koren S."/>
            <person name="Silverstein K.A.T."/>
            <person name="Beckman K.B."/>
            <person name="Gohl D.M."/>
        </authorList>
    </citation>
    <scope>NUCLEOTIDE SEQUENCE</scope>
    <source>
        <strain evidence="3">Duluth1</strain>
        <tissue evidence="3">Whole animal</tissue>
    </source>
</reference>
<dbReference type="SUPFAM" id="SSF57424">
    <property type="entry name" value="LDL receptor-like module"/>
    <property type="match status" value="1"/>
</dbReference>
<feature type="disulfide bond" evidence="2">
    <location>
        <begin position="52"/>
        <end position="70"/>
    </location>
</feature>
<feature type="disulfide bond" evidence="2">
    <location>
        <begin position="45"/>
        <end position="57"/>
    </location>
</feature>
<proteinExistence type="predicted"/>
<dbReference type="Gene3D" id="4.10.400.10">
    <property type="entry name" value="Low-density Lipoprotein Receptor"/>
    <property type="match status" value="1"/>
</dbReference>
<dbReference type="InterPro" id="IPR036055">
    <property type="entry name" value="LDL_receptor-like_sf"/>
</dbReference>
<name>A0A9D4BD66_DREPO</name>
<comment type="caution">
    <text evidence="3">The sequence shown here is derived from an EMBL/GenBank/DDBJ whole genome shotgun (WGS) entry which is preliminary data.</text>
</comment>